<sequence>MSGDASSSVLAMSYVKKAAWRAMGEYIIVMAMRACQSQGLYHTLRSTFIHQLVRTCFMRSENMALNCISSGRLSSYLI</sequence>
<reference evidence="2" key="2">
    <citation type="submission" date="2015-01" db="EMBL/GenBank/DDBJ databases">
        <title>Evolutionary Origins and Diversification of the Mycorrhizal Mutualists.</title>
        <authorList>
            <consortium name="DOE Joint Genome Institute"/>
            <consortium name="Mycorrhizal Genomics Consortium"/>
            <person name="Kohler A."/>
            <person name="Kuo A."/>
            <person name="Nagy L.G."/>
            <person name="Floudas D."/>
            <person name="Copeland A."/>
            <person name="Barry K.W."/>
            <person name="Cichocki N."/>
            <person name="Veneault-Fourrey C."/>
            <person name="LaButti K."/>
            <person name="Lindquist E.A."/>
            <person name="Lipzen A."/>
            <person name="Lundell T."/>
            <person name="Morin E."/>
            <person name="Murat C."/>
            <person name="Riley R."/>
            <person name="Ohm R."/>
            <person name="Sun H."/>
            <person name="Tunlid A."/>
            <person name="Henrissat B."/>
            <person name="Grigoriev I.V."/>
            <person name="Hibbett D.S."/>
            <person name="Martin F."/>
        </authorList>
    </citation>
    <scope>NUCLEOTIDE SEQUENCE [LARGE SCALE GENOMIC DNA]</scope>
    <source>
        <strain evidence="2">Marx 270</strain>
    </source>
</reference>
<proteinExistence type="predicted"/>
<name>A0A0C3IP05_PISTI</name>
<dbReference type="InParanoid" id="A0A0C3IP05"/>
<evidence type="ECO:0000313" key="2">
    <source>
        <dbReference type="Proteomes" id="UP000054217"/>
    </source>
</evidence>
<reference evidence="1 2" key="1">
    <citation type="submission" date="2014-04" db="EMBL/GenBank/DDBJ databases">
        <authorList>
            <consortium name="DOE Joint Genome Institute"/>
            <person name="Kuo A."/>
            <person name="Kohler A."/>
            <person name="Costa M.D."/>
            <person name="Nagy L.G."/>
            <person name="Floudas D."/>
            <person name="Copeland A."/>
            <person name="Barry K.W."/>
            <person name="Cichocki N."/>
            <person name="Veneault-Fourrey C."/>
            <person name="LaButti K."/>
            <person name="Lindquist E.A."/>
            <person name="Lipzen A."/>
            <person name="Lundell T."/>
            <person name="Morin E."/>
            <person name="Murat C."/>
            <person name="Sun H."/>
            <person name="Tunlid A."/>
            <person name="Henrissat B."/>
            <person name="Grigoriev I.V."/>
            <person name="Hibbett D.S."/>
            <person name="Martin F."/>
            <person name="Nordberg H.P."/>
            <person name="Cantor M.N."/>
            <person name="Hua S.X."/>
        </authorList>
    </citation>
    <scope>NUCLEOTIDE SEQUENCE [LARGE SCALE GENOMIC DNA]</scope>
    <source>
        <strain evidence="1 2">Marx 270</strain>
    </source>
</reference>
<gene>
    <name evidence="1" type="ORF">M404DRAFT_846264</name>
</gene>
<protein>
    <submittedName>
        <fullName evidence="1">Uncharacterized protein</fullName>
    </submittedName>
</protein>
<accession>A0A0C3IP05</accession>
<dbReference type="Proteomes" id="UP000054217">
    <property type="component" value="Unassembled WGS sequence"/>
</dbReference>
<evidence type="ECO:0000313" key="1">
    <source>
        <dbReference type="EMBL" id="KIN98707.1"/>
    </source>
</evidence>
<dbReference type="AlphaFoldDB" id="A0A0C3IP05"/>
<keyword evidence="2" id="KW-1185">Reference proteome</keyword>
<dbReference type="HOGENOM" id="CLU_2623008_0_0_1"/>
<dbReference type="EMBL" id="KN832013">
    <property type="protein sequence ID" value="KIN98707.1"/>
    <property type="molecule type" value="Genomic_DNA"/>
</dbReference>
<organism evidence="1 2">
    <name type="scientific">Pisolithus tinctorius Marx 270</name>
    <dbReference type="NCBI Taxonomy" id="870435"/>
    <lineage>
        <taxon>Eukaryota</taxon>
        <taxon>Fungi</taxon>
        <taxon>Dikarya</taxon>
        <taxon>Basidiomycota</taxon>
        <taxon>Agaricomycotina</taxon>
        <taxon>Agaricomycetes</taxon>
        <taxon>Agaricomycetidae</taxon>
        <taxon>Boletales</taxon>
        <taxon>Sclerodermatineae</taxon>
        <taxon>Pisolithaceae</taxon>
        <taxon>Pisolithus</taxon>
    </lineage>
</organism>